<keyword evidence="2" id="KW-1185">Reference proteome</keyword>
<proteinExistence type="predicted"/>
<dbReference type="EMBL" id="BPWL01000001">
    <property type="protein sequence ID" value="GJJ06029.1"/>
    <property type="molecule type" value="Genomic_DNA"/>
</dbReference>
<dbReference type="Proteomes" id="UP001050691">
    <property type="component" value="Unassembled WGS sequence"/>
</dbReference>
<dbReference type="AlphaFoldDB" id="A0AAV4ZWC9"/>
<organism evidence="1 2">
    <name type="scientific">Clathrus columnatus</name>
    <dbReference type="NCBI Taxonomy" id="1419009"/>
    <lineage>
        <taxon>Eukaryota</taxon>
        <taxon>Fungi</taxon>
        <taxon>Dikarya</taxon>
        <taxon>Basidiomycota</taxon>
        <taxon>Agaricomycotina</taxon>
        <taxon>Agaricomycetes</taxon>
        <taxon>Phallomycetidae</taxon>
        <taxon>Phallales</taxon>
        <taxon>Clathraceae</taxon>
        <taxon>Clathrus</taxon>
    </lineage>
</organism>
<evidence type="ECO:0000313" key="2">
    <source>
        <dbReference type="Proteomes" id="UP001050691"/>
    </source>
</evidence>
<reference evidence="1" key="1">
    <citation type="submission" date="2021-10" db="EMBL/GenBank/DDBJ databases">
        <title>De novo Genome Assembly of Clathrus columnatus (Basidiomycota, Fungi) Using Illumina and Nanopore Sequence Data.</title>
        <authorList>
            <person name="Ogiso-Tanaka E."/>
            <person name="Itagaki H."/>
            <person name="Hosoya T."/>
            <person name="Hosaka K."/>
        </authorList>
    </citation>
    <scope>NUCLEOTIDE SEQUENCE</scope>
    <source>
        <strain evidence="1">MO-923</strain>
    </source>
</reference>
<evidence type="ECO:0000313" key="1">
    <source>
        <dbReference type="EMBL" id="GJJ06029.1"/>
    </source>
</evidence>
<accession>A0AAV4ZWC9</accession>
<protein>
    <submittedName>
        <fullName evidence="1">Uncharacterized protein</fullName>
    </submittedName>
</protein>
<gene>
    <name evidence="1" type="ORF">Clacol_000216</name>
</gene>
<name>A0AAV4ZWC9_9AGAM</name>
<comment type="caution">
    <text evidence="1">The sequence shown here is derived from an EMBL/GenBank/DDBJ whole genome shotgun (WGS) entry which is preliminary data.</text>
</comment>
<sequence length="441" mass="49967">MSNPEHYIFPSPVLKQIADSQDFVDQNLSRLVADSTSVGTTLSNFIAARTQEFIKKSPELKTDAEESIAAAADIARGQTNKSGDFFHHFITQLKQCSWTINDSDAPVSAQNVTSRDAQRVVDKELEKWLRLDYYLLEKLAIEGLESDISMPAKDALSALATKKDSDPATMEFMVGVLDFDISKKKEDQDVIVAFVYFTYELVDAVDLYGTKKCANVKTAYKSMSFNWKDYQEGQQLWVEKIFYTDDNPPQFTNERKHCIHELLLPNNIISLTDDVTNWVHNHSRLGGDKTYSVTVKQKADYENSAFNLVMLRCIQKGKERKRKEKKDDTNAHSTQVYGTVKRHAKAHTQGHRLHTLDIIAFLNVPLWGRVRLGSGSTVLKEPFDFNTKSKTWRKTFTLPGVAVFTLTFDLENDPELWCEAKIDGPLTGPLSSRVHILDVAV</sequence>